<evidence type="ECO:0000313" key="7">
    <source>
        <dbReference type="EMBL" id="CAI4018293.1"/>
    </source>
</evidence>
<dbReference type="PROSITE" id="PS50879">
    <property type="entry name" value="RNASE_H_1"/>
    <property type="match status" value="1"/>
</dbReference>
<dbReference type="Pfam" id="PF00078">
    <property type="entry name" value="RVT_1"/>
    <property type="match status" value="1"/>
</dbReference>
<dbReference type="Gene3D" id="3.40.50.150">
    <property type="entry name" value="Vaccinia Virus protein VP39"/>
    <property type="match status" value="1"/>
</dbReference>
<dbReference type="EMBL" id="CAMXCT020006687">
    <property type="protein sequence ID" value="CAL1171668.1"/>
    <property type="molecule type" value="Genomic_DNA"/>
</dbReference>
<dbReference type="InterPro" id="IPR001525">
    <property type="entry name" value="C5_MeTfrase"/>
</dbReference>
<dbReference type="InterPro" id="IPR012337">
    <property type="entry name" value="RNaseH-like_sf"/>
</dbReference>
<dbReference type="Pfam" id="PF03372">
    <property type="entry name" value="Exo_endo_phos"/>
    <property type="match status" value="1"/>
</dbReference>
<dbReference type="InterPro" id="IPR002156">
    <property type="entry name" value="RNaseH_domain"/>
</dbReference>
<evidence type="ECO:0000256" key="4">
    <source>
        <dbReference type="SAM" id="MobiDB-lite"/>
    </source>
</evidence>
<evidence type="ECO:0000256" key="3">
    <source>
        <dbReference type="SAM" id="Coils"/>
    </source>
</evidence>
<feature type="domain" description="RNase H type-1" evidence="6">
    <location>
        <begin position="2727"/>
        <end position="2888"/>
    </location>
</feature>
<keyword evidence="2" id="KW-0808">Transferase</keyword>
<evidence type="ECO:0000256" key="1">
    <source>
        <dbReference type="ARBA" id="ARBA00022603"/>
    </source>
</evidence>
<dbReference type="GO" id="GO:0003676">
    <property type="term" value="F:nucleic acid binding"/>
    <property type="evidence" value="ECO:0007669"/>
    <property type="project" value="InterPro"/>
</dbReference>
<protein>
    <submittedName>
        <fullName evidence="8">Modification methylase Eco47II</fullName>
    </submittedName>
</protein>
<keyword evidence="9" id="KW-1185">Reference proteome</keyword>
<evidence type="ECO:0000259" key="5">
    <source>
        <dbReference type="PROSITE" id="PS50878"/>
    </source>
</evidence>
<dbReference type="InterPro" id="IPR000477">
    <property type="entry name" value="RT_dom"/>
</dbReference>
<comment type="caution">
    <text evidence="7">The sequence shown here is derived from an EMBL/GenBank/DDBJ whole genome shotgun (WGS) entry which is preliminary data.</text>
</comment>
<evidence type="ECO:0000313" key="8">
    <source>
        <dbReference type="EMBL" id="CAL4805605.1"/>
    </source>
</evidence>
<gene>
    <name evidence="7" type="ORF">C1SCF055_LOCUS42872</name>
</gene>
<dbReference type="GO" id="GO:0032259">
    <property type="term" value="P:methylation"/>
    <property type="evidence" value="ECO:0007669"/>
    <property type="project" value="UniProtKB-KW"/>
</dbReference>
<dbReference type="InterPro" id="IPR005135">
    <property type="entry name" value="Endo/exonuclease/phosphatase"/>
</dbReference>
<dbReference type="GO" id="GO:0004523">
    <property type="term" value="F:RNA-DNA hybrid ribonuclease activity"/>
    <property type="evidence" value="ECO:0007669"/>
    <property type="project" value="InterPro"/>
</dbReference>
<dbReference type="OrthoDB" id="423732at2759"/>
<feature type="region of interest" description="Disordered" evidence="4">
    <location>
        <begin position="914"/>
        <end position="935"/>
    </location>
</feature>
<sequence>MASHGLSACQVFEVFDASLAVSTRCAEDAGATASEAIQAAERLLKALMPHGIWVILSSDSDESFQLARTLADANPVGLGLALRIEKVDWRLEKLLENEGRYADPPLRVAPFALRFFPPGRDKNPVPCWRAKRRRTAQEVFHVLDFCAGLGGLTVGLTELGFKVVAAVDENKSWVPLYHSLHDTGVQYYVGDMASTDVLTKLMIDGFFHGTITAGVNCQPHSLLGDRKGMQDERAVSLPKALHCAWMLQAAILIVECVPSVLGDPAAQDVIRRFAVATGYRVSQTIVKLGNAWVCKRDRWIAVFSAPPVGLIDVPDLPFYDDYQVVQDVMPRLMPWPETDMQQLRLNLYELAKFHEFAVGGVEALYFDVSGKCPTLLHSAGNQLYACQCGCRGPLSLQRLSTKGLVGVLVPLGTSQIHCNKVMEHCRYLHPEEMWVLMGGMPEQRWGANLRLAMAGIGQAVSPVVGLWIFAHVKRQLESFLGFASQCKPKQVLDLYLQQLSARCGALWIPEIPPTVPCHEVDASGDERVHAQLQLAFPSLGVSYQHVAFVRGLTGRQLLEAEAALDTERKTWILRVDGLDFDLDLPLPDDAKFQVVPVDWTDAHAQGSTIVPCCLTLTEVRAAQKGMGVQGDDPTTLQGIGRIRAVTMSIHDRQAILAQQGPVWGDDELLFGLTRIALVTDDDQFVQVWDPLLLSNLLVLPDSPEWKSLVGALTPVATVISAVLVGVHWVPVVFRIDSVGAKLFTTQVPAEYSQLFEGLCHVIGRFSNGLSGAWTSHAIPFLPTEHCGALVLCFVRHLLWGESLPTTCVLSDFACRSRLEFVQEMQEQCLRPMLAGLGVTELEQLADMLAKHGVPSEEKQARAQHVMQMLGKEQVVKAMQSSNPWKELKWLANQSRPPLQLIKPSELRMVVEKRQAEQPVGAKRHKVPKGKGKGARLQPIRIDPDALRLEAGIFQTQAGVPLSQVSLVQLGPAVSGVAIVSKETARPYLQAAHPVSSGALALFVVDGDEFPASQFAVTKERVPLVCASNAEPVLLDGLLVQVGGLQVVRAPAAVKCAVQAVATCVVKVMVYKDMTVESWVHVCAHPVRHVFSKLPRLQPCEDSECLGCESWHRSELFPLDTPVIEIWGKQWLKLNYASAAPPQADIFAVNFRLPEILQQVIQEFSGYGGVFVEPKSVDGRSPSEEYQVVWLAKSGIAQLTLQRQTIAEVCGLARMGSKLGLRCRVQDAAKGKKQTYVCGPFPFGTLRSSVSTALAEGGWTARVFQPVAAKSHVQGLMYKVHAVTGPPAKVMHMAHGDVVIAKEEDEELPVQERPKMVATPATESFVAKDGEIDMVHLQDPWARAAQKLPKVNPVTATIGNPMEDMEQKVVAAVLAQLPKQPMDVDSEQAGQRVAQLEQQVAELQSHTQALGQTVQNTAIEQAAQIQEVRTQVQQQGVHLEAAIAAQAAQIQGFQDQFQEQFKQQVTHQQTMLDSMFSKQMSQFEGLLMKRQRQDKLGVLDGVSVFGGVLFASLSGEFCTWTFGVANPSGLNHKLDHIAHLEGDVWLMSETQLSQRGLSGFCKGLKTVKAPWNAVPGAPCPVRGSTETGSHSGVMMLSRFPARPLPHSFGEAYDSARLQVAGFVVGQVWVTAGILYGLPCNATHVQAKFQTDSLLAELVDRVACCGHGFRAIGGDFNYDTHELTQLKRLQEMGFREVQDLSAYRFGTSVLPTGRGKRRIDHLWISPELQQLFVGLQMRSDLWADHVAVEGVFAQIGASPTIDGWHMPQPFPWPAQWTCQVDFDVSVDSSVAYATMWHQLEGQAKWWVGQQGRVVSANQCGRGQTVTTAPRHVYTCPGKKARKGDVQPTFLGVSLSHARIFRQLRRLQSLHRLLQHGCDTWNACINRDDTWKAILAAAGFPSGFGLWWGDHGLQPSFGLCLPRVCPSVSEVGGMFDSFHAWVKQYEAGLAQSRYHHAKQRREYDLNFVFKDCKPDPLPKVDTLLDRVEGHIEEVREEDSSLVLVDPITMLPGAPVVVNGRAVDVLHHEADQVWVMSVDGILPGHTLVQEKPVCSDREILKRFAEVWEPRWQKLSHVAEGQWTQIAAFIERTFRPIKWEHKAWDVDRFCHAVSHKKKVAAKGPDGVSQPDLAALPKGGCEAHVKFFQSVEQGQAWPIQVATGFVTSLAKHLQAQAVDQFRPVTVYSLVYRLWSSERAKEALRSVAKVVPGSVQGGLPRRQAKAIWYEVAQALETAYVDNEPLHGIMLDLTKAFNMLPRFPLWVALRALDFPKGVLRAWVGFVSGQARRFRVRQSVGEGLQSCRGLPEGCALSVFGMVIVDWLLDEWLQQLSVSVDLQAFVDDWGVLFRDADTFHVVWRAILDFTQLMDLTLDMAKSKLWSTHAAARGQFRETALHVAYTARNLGAHQNFTRHCWNSVLQSRLKQMPEVWSRLRASLSPYRAKVRALAMLGWPRALHGISVVHLGHSHYKVLRTGAMRSLRAERKGANPVLHLSTNGMHVDPEGWTILQTLRDVRELGGYEKMERLLSLFASRDVDLPKNGPTAVLLTRLERLGCAVNTNGLVQDRFGSFNLLGLSWDELLLRVRMSWGVVLQQEVGHRASFQGIDMVDLGELQLSLRQFGQMDLVYLRCHLDGTLYTQNGRAKFESNTSDRCPWCGEKDGFYHRAWKCPHFADCRSHLTAEQLDLVPSLPLCLSAHGWPVMLPEWEVFSGWLLGGHGLKQLSSFELPKITHDRLVDVFVDGTAAHPKEAKLRYAAWAITCVPGGPGSLDNQVVAGGHVEGLIQSPYRAELTAMLEALRWATRQNVRVRIWCDCQGVCQGVRRLQRGGVVKVNGPHSDLWQEIAQLLADREKEDVVVCKVVSHGDYQQATSPLEEWVYWHNALTDHAVNKINELRPQGFWVAWNGLAKALEQHRKLHLAILFTLLKSGRKAHREQQVVPKVPVVPVRREVKMPVPPSCWTLGDKTVKRYGRGNAQAFHQWWTAVGNSMLQSEHQLVWISGVQLFAAFNLATAYVGPFVWRKRWYSVGDDIPDQARVSWGSRVKPFLLMMRSYLAQQGVKLCQKLTKPRSAAVSRWVVSYRLRWHDALVDQVDDALFHLKGRQLVTASDLADLRPPRTG</sequence>
<evidence type="ECO:0000259" key="6">
    <source>
        <dbReference type="PROSITE" id="PS50879"/>
    </source>
</evidence>
<reference evidence="7" key="1">
    <citation type="submission" date="2022-10" db="EMBL/GenBank/DDBJ databases">
        <authorList>
            <person name="Chen Y."/>
            <person name="Dougan E. K."/>
            <person name="Chan C."/>
            <person name="Rhodes N."/>
            <person name="Thang M."/>
        </authorList>
    </citation>
    <scope>NUCLEOTIDE SEQUENCE</scope>
</reference>
<dbReference type="Proteomes" id="UP001152797">
    <property type="component" value="Unassembled WGS sequence"/>
</dbReference>
<dbReference type="Pfam" id="PF00145">
    <property type="entry name" value="DNA_methylase"/>
    <property type="match status" value="1"/>
</dbReference>
<dbReference type="InterPro" id="IPR036691">
    <property type="entry name" value="Endo/exonu/phosph_ase_sf"/>
</dbReference>
<keyword evidence="3" id="KW-0175">Coiled coil</keyword>
<evidence type="ECO:0000256" key="2">
    <source>
        <dbReference type="ARBA" id="ARBA00022679"/>
    </source>
</evidence>
<name>A0A9P1M3T1_9DINO</name>
<feature type="coiled-coil region" evidence="3">
    <location>
        <begin position="1385"/>
        <end position="1412"/>
    </location>
</feature>
<dbReference type="EMBL" id="CAMXCT030006687">
    <property type="protein sequence ID" value="CAL4805605.1"/>
    <property type="molecule type" value="Genomic_DNA"/>
</dbReference>
<reference evidence="8 9" key="2">
    <citation type="submission" date="2024-05" db="EMBL/GenBank/DDBJ databases">
        <authorList>
            <person name="Chen Y."/>
            <person name="Shah S."/>
            <person name="Dougan E. K."/>
            <person name="Thang M."/>
            <person name="Chan C."/>
        </authorList>
    </citation>
    <scope>NUCLEOTIDE SEQUENCE [LARGE SCALE GENOMIC DNA]</scope>
</reference>
<dbReference type="GO" id="GO:0008168">
    <property type="term" value="F:methyltransferase activity"/>
    <property type="evidence" value="ECO:0007669"/>
    <property type="project" value="UniProtKB-KW"/>
</dbReference>
<evidence type="ECO:0000313" key="9">
    <source>
        <dbReference type="Proteomes" id="UP001152797"/>
    </source>
</evidence>
<dbReference type="SUPFAM" id="SSF53098">
    <property type="entry name" value="Ribonuclease H-like"/>
    <property type="match status" value="1"/>
</dbReference>
<dbReference type="SUPFAM" id="SSF56219">
    <property type="entry name" value="DNase I-like"/>
    <property type="match status" value="1"/>
</dbReference>
<keyword evidence="1 8" id="KW-0489">Methyltransferase</keyword>
<proteinExistence type="predicted"/>
<feature type="compositionally biased region" description="Basic residues" evidence="4">
    <location>
        <begin position="921"/>
        <end position="933"/>
    </location>
</feature>
<feature type="domain" description="Reverse transcriptase" evidence="5">
    <location>
        <begin position="2144"/>
        <end position="2390"/>
    </location>
</feature>
<accession>A0A9P1M3T1</accession>
<dbReference type="SUPFAM" id="SSF53335">
    <property type="entry name" value="S-adenosyl-L-methionine-dependent methyltransferases"/>
    <property type="match status" value="1"/>
</dbReference>
<dbReference type="Gene3D" id="3.60.10.10">
    <property type="entry name" value="Endonuclease/exonuclease/phosphatase"/>
    <property type="match status" value="1"/>
</dbReference>
<dbReference type="PROSITE" id="PS50878">
    <property type="entry name" value="RT_POL"/>
    <property type="match status" value="1"/>
</dbReference>
<dbReference type="InterPro" id="IPR036397">
    <property type="entry name" value="RNaseH_sf"/>
</dbReference>
<dbReference type="Gene3D" id="3.30.420.10">
    <property type="entry name" value="Ribonuclease H-like superfamily/Ribonuclease H"/>
    <property type="match status" value="1"/>
</dbReference>
<dbReference type="EMBL" id="CAMXCT010006687">
    <property type="protein sequence ID" value="CAI4018293.1"/>
    <property type="molecule type" value="Genomic_DNA"/>
</dbReference>
<dbReference type="InterPro" id="IPR029063">
    <property type="entry name" value="SAM-dependent_MTases_sf"/>
</dbReference>
<organism evidence="7">
    <name type="scientific">Cladocopium goreaui</name>
    <dbReference type="NCBI Taxonomy" id="2562237"/>
    <lineage>
        <taxon>Eukaryota</taxon>
        <taxon>Sar</taxon>
        <taxon>Alveolata</taxon>
        <taxon>Dinophyceae</taxon>
        <taxon>Suessiales</taxon>
        <taxon>Symbiodiniaceae</taxon>
        <taxon>Cladocopium</taxon>
    </lineage>
</organism>